<gene>
    <name evidence="2" type="ORF">V1478_016750</name>
</gene>
<reference evidence="2 3" key="1">
    <citation type="journal article" date="2024" name="Ann. Entomol. Soc. Am.">
        <title>Genomic analyses of the southern and eastern yellowjacket wasps (Hymenoptera: Vespidae) reveal evolutionary signatures of social life.</title>
        <authorList>
            <person name="Catto M.A."/>
            <person name="Caine P.B."/>
            <person name="Orr S.E."/>
            <person name="Hunt B.G."/>
            <person name="Goodisman M.A.D."/>
        </authorList>
    </citation>
    <scope>NUCLEOTIDE SEQUENCE [LARGE SCALE GENOMIC DNA]</scope>
    <source>
        <strain evidence="2">233</strain>
        <tissue evidence="2">Head and thorax</tissue>
    </source>
</reference>
<name>A0ABD2A0R9_VESSQ</name>
<evidence type="ECO:0008006" key="4">
    <source>
        <dbReference type="Google" id="ProtNLM"/>
    </source>
</evidence>
<keyword evidence="1" id="KW-0732">Signal</keyword>
<proteinExistence type="predicted"/>
<evidence type="ECO:0000313" key="2">
    <source>
        <dbReference type="EMBL" id="KAL2714193.1"/>
    </source>
</evidence>
<feature type="signal peptide" evidence="1">
    <location>
        <begin position="1"/>
        <end position="20"/>
    </location>
</feature>
<dbReference type="EMBL" id="JAUDFV010000157">
    <property type="protein sequence ID" value="KAL2714193.1"/>
    <property type="molecule type" value="Genomic_DNA"/>
</dbReference>
<evidence type="ECO:0000256" key="1">
    <source>
        <dbReference type="SAM" id="SignalP"/>
    </source>
</evidence>
<comment type="caution">
    <text evidence="2">The sequence shown here is derived from an EMBL/GenBank/DDBJ whole genome shotgun (WGS) entry which is preliminary data.</text>
</comment>
<sequence length="89" mass="10431">MTLQSIIMLVLTCVFKSINFQHHKIYKYIVFASDILQNASISTYNFLRQNTETRFLSDMKIKVQRQPAVMLMKYSYMLPLSVSLTQCTL</sequence>
<accession>A0ABD2A0R9</accession>
<dbReference type="Proteomes" id="UP001607302">
    <property type="component" value="Unassembled WGS sequence"/>
</dbReference>
<feature type="chain" id="PRO_5044750387" description="Secreted protein" evidence="1">
    <location>
        <begin position="21"/>
        <end position="89"/>
    </location>
</feature>
<protein>
    <recommendedName>
        <fullName evidence="4">Secreted protein</fullName>
    </recommendedName>
</protein>
<organism evidence="2 3">
    <name type="scientific">Vespula squamosa</name>
    <name type="common">Southern yellow jacket</name>
    <name type="synonym">Wasp</name>
    <dbReference type="NCBI Taxonomy" id="30214"/>
    <lineage>
        <taxon>Eukaryota</taxon>
        <taxon>Metazoa</taxon>
        <taxon>Ecdysozoa</taxon>
        <taxon>Arthropoda</taxon>
        <taxon>Hexapoda</taxon>
        <taxon>Insecta</taxon>
        <taxon>Pterygota</taxon>
        <taxon>Neoptera</taxon>
        <taxon>Endopterygota</taxon>
        <taxon>Hymenoptera</taxon>
        <taxon>Apocrita</taxon>
        <taxon>Aculeata</taxon>
        <taxon>Vespoidea</taxon>
        <taxon>Vespidae</taxon>
        <taxon>Vespinae</taxon>
        <taxon>Vespula</taxon>
    </lineage>
</organism>
<evidence type="ECO:0000313" key="3">
    <source>
        <dbReference type="Proteomes" id="UP001607302"/>
    </source>
</evidence>
<dbReference type="AlphaFoldDB" id="A0ABD2A0R9"/>
<keyword evidence="3" id="KW-1185">Reference proteome</keyword>